<dbReference type="Proteomes" id="UP001521150">
    <property type="component" value="Unassembled WGS sequence"/>
</dbReference>
<comment type="caution">
    <text evidence="3">The sequence shown here is derived from an EMBL/GenBank/DDBJ whole genome shotgun (WGS) entry which is preliminary data.</text>
</comment>
<proteinExistence type="predicted"/>
<reference evidence="3 4" key="1">
    <citation type="submission" date="2021-12" db="EMBL/GenBank/DDBJ databases">
        <title>Genome sequence of Kibdelosporangium philippinense ATCC 49844.</title>
        <authorList>
            <person name="Fedorov E.A."/>
            <person name="Omeragic M."/>
            <person name="Shalygina K.F."/>
            <person name="Maclea K.S."/>
        </authorList>
    </citation>
    <scope>NUCLEOTIDE SEQUENCE [LARGE SCALE GENOMIC DNA]</scope>
    <source>
        <strain evidence="3 4">ATCC 49844</strain>
    </source>
</reference>
<dbReference type="PROSITE" id="PS51257">
    <property type="entry name" value="PROKAR_LIPOPROTEIN"/>
    <property type="match status" value="1"/>
</dbReference>
<protein>
    <recommendedName>
        <fullName evidence="5">Lipoprotein</fullName>
    </recommendedName>
</protein>
<sequence length="225" mass="23718">MKILGVVLACAAAAGCTTTVTATPVAVGDVRSTDAPRSTSTKPTATSTPRPYAIETPKLEITGAATPAGTKLKFGAQAVIPAFSQYAKGNLGYTVTVQSVKAPDADIDQLRLTDEDKAKLRGKNFFFVHSVIENLDGVNFADYQGPIFIAGTKSGGWPGSLLGIGEMSVTGCEDVGFAPKDFTTKGAKYTTCTLFFGVASDPITKVSFVKEPYSTEDRQSVTWRN</sequence>
<dbReference type="RefSeq" id="WP_233725332.1">
    <property type="nucleotide sequence ID" value="NZ_JAJVCN010000001.1"/>
</dbReference>
<feature type="region of interest" description="Disordered" evidence="1">
    <location>
        <begin position="30"/>
        <end position="51"/>
    </location>
</feature>
<organism evidence="3 4">
    <name type="scientific">Kibdelosporangium philippinense</name>
    <dbReference type="NCBI Taxonomy" id="211113"/>
    <lineage>
        <taxon>Bacteria</taxon>
        <taxon>Bacillati</taxon>
        <taxon>Actinomycetota</taxon>
        <taxon>Actinomycetes</taxon>
        <taxon>Pseudonocardiales</taxon>
        <taxon>Pseudonocardiaceae</taxon>
        <taxon>Kibdelosporangium</taxon>
    </lineage>
</organism>
<evidence type="ECO:0000313" key="3">
    <source>
        <dbReference type="EMBL" id="MCE7003770.1"/>
    </source>
</evidence>
<dbReference type="EMBL" id="JAJVCN010000001">
    <property type="protein sequence ID" value="MCE7003770.1"/>
    <property type="molecule type" value="Genomic_DNA"/>
</dbReference>
<name>A0ABS8Z7H2_9PSEU</name>
<evidence type="ECO:0000256" key="2">
    <source>
        <dbReference type="SAM" id="SignalP"/>
    </source>
</evidence>
<keyword evidence="4" id="KW-1185">Reference proteome</keyword>
<keyword evidence="2" id="KW-0732">Signal</keyword>
<feature type="chain" id="PRO_5047370641" description="Lipoprotein" evidence="2">
    <location>
        <begin position="23"/>
        <end position="225"/>
    </location>
</feature>
<evidence type="ECO:0008006" key="5">
    <source>
        <dbReference type="Google" id="ProtNLM"/>
    </source>
</evidence>
<feature type="compositionally biased region" description="Low complexity" evidence="1">
    <location>
        <begin position="35"/>
        <end position="51"/>
    </location>
</feature>
<evidence type="ECO:0000256" key="1">
    <source>
        <dbReference type="SAM" id="MobiDB-lite"/>
    </source>
</evidence>
<accession>A0ABS8Z7H2</accession>
<evidence type="ECO:0000313" key="4">
    <source>
        <dbReference type="Proteomes" id="UP001521150"/>
    </source>
</evidence>
<gene>
    <name evidence="3" type="ORF">LWC34_13170</name>
</gene>
<feature type="signal peptide" evidence="2">
    <location>
        <begin position="1"/>
        <end position="22"/>
    </location>
</feature>